<protein>
    <submittedName>
        <fullName evidence="1">Uncharacterized protein</fullName>
    </submittedName>
</protein>
<proteinExistence type="predicted"/>
<accession>A0A832T5G1</accession>
<dbReference type="GeneID" id="1477024"/>
<dbReference type="RefSeq" id="WP_011019291.1">
    <property type="nucleotide sequence ID" value="NZ_DUJS01000002.1"/>
</dbReference>
<sequence length="61" mass="7196">MIGLFRGKRREIDYSIDRRELIEVVCEIRDVRNSFAHVREDVGRPDEKAQNLVKKVKEIIG</sequence>
<dbReference type="AlphaFoldDB" id="A0A832T5G1"/>
<comment type="caution">
    <text evidence="1">The sequence shown here is derived from an EMBL/GenBank/DDBJ whole genome shotgun (WGS) entry which is preliminary data.</text>
</comment>
<evidence type="ECO:0000313" key="2">
    <source>
        <dbReference type="Proteomes" id="UP000619545"/>
    </source>
</evidence>
<organism evidence="1 2">
    <name type="scientific">Methanopyrus kandleri</name>
    <dbReference type="NCBI Taxonomy" id="2320"/>
    <lineage>
        <taxon>Archaea</taxon>
        <taxon>Methanobacteriati</taxon>
        <taxon>Methanobacteriota</taxon>
        <taxon>Methanomada group</taxon>
        <taxon>Methanopyri</taxon>
        <taxon>Methanopyrales</taxon>
        <taxon>Methanopyraceae</taxon>
        <taxon>Methanopyrus</taxon>
    </lineage>
</organism>
<dbReference type="Proteomes" id="UP000619545">
    <property type="component" value="Unassembled WGS sequence"/>
</dbReference>
<evidence type="ECO:0000313" key="1">
    <source>
        <dbReference type="EMBL" id="HII69849.1"/>
    </source>
</evidence>
<name>A0A832T5G1_9EURY</name>
<reference evidence="1" key="1">
    <citation type="journal article" date="2020" name="bioRxiv">
        <title>A rank-normalized archaeal taxonomy based on genome phylogeny resolves widespread incomplete and uneven classifications.</title>
        <authorList>
            <person name="Rinke C."/>
            <person name="Chuvochina M."/>
            <person name="Mussig A.J."/>
            <person name="Chaumeil P.-A."/>
            <person name="Waite D.W."/>
            <person name="Whitman W.B."/>
            <person name="Parks D.H."/>
            <person name="Hugenholtz P."/>
        </authorList>
    </citation>
    <scope>NUCLEOTIDE SEQUENCE</scope>
    <source>
        <strain evidence="1">UBA8853</strain>
    </source>
</reference>
<gene>
    <name evidence="1" type="ORF">HA336_01280</name>
</gene>
<dbReference type="EMBL" id="DUJS01000002">
    <property type="protein sequence ID" value="HII69849.1"/>
    <property type="molecule type" value="Genomic_DNA"/>
</dbReference>